<sequence>MDKSGLYNILLKSMDRASFLLSSAHRLTFLNDGCTAPNHVSCGNCRTTLMYPAGAPSVKCAICHYITNVNAYNTMSDTRVPAAVHGPGGNPPSASTPPTSTATANSHNQTVVVQNPMSVDESGKLVSNVVVGVTT</sequence>
<dbReference type="Pfam" id="PF06943">
    <property type="entry name" value="zf-LSD1"/>
    <property type="match status" value="1"/>
</dbReference>
<evidence type="ECO:0000259" key="4">
    <source>
        <dbReference type="Pfam" id="PF06943"/>
    </source>
</evidence>
<reference evidence="5 6" key="1">
    <citation type="submission" date="2019-12" db="EMBL/GenBank/DDBJ databases">
        <authorList>
            <person name="Alioto T."/>
            <person name="Alioto T."/>
            <person name="Gomez Garrido J."/>
        </authorList>
    </citation>
    <scope>NUCLEOTIDE SEQUENCE [LARGE SCALE GENOMIC DNA]</scope>
</reference>
<dbReference type="PANTHER" id="PTHR31747">
    <property type="entry name" value="PROTEIN LSD1"/>
    <property type="match status" value="1"/>
</dbReference>
<feature type="region of interest" description="Disordered" evidence="3">
    <location>
        <begin position="82"/>
        <end position="106"/>
    </location>
</feature>
<evidence type="ECO:0000256" key="2">
    <source>
        <dbReference type="ARBA" id="ARBA00023242"/>
    </source>
</evidence>
<dbReference type="InterPro" id="IPR040319">
    <property type="entry name" value="LSD1-like"/>
</dbReference>
<feature type="compositionally biased region" description="Low complexity" evidence="3">
    <location>
        <begin position="91"/>
        <end position="106"/>
    </location>
</feature>
<evidence type="ECO:0000313" key="5">
    <source>
        <dbReference type="EMBL" id="CAA2972099.1"/>
    </source>
</evidence>
<dbReference type="NCBIfam" id="TIGR01053">
    <property type="entry name" value="LSD1"/>
    <property type="match status" value="1"/>
</dbReference>
<name>A0A8S0QZP8_OLEEU</name>
<comment type="subcellular location">
    <subcellularLocation>
        <location evidence="1">Nucleus</location>
    </subcellularLocation>
</comment>
<dbReference type="Proteomes" id="UP000594638">
    <property type="component" value="Unassembled WGS sequence"/>
</dbReference>
<proteinExistence type="predicted"/>
<feature type="domain" description="Zinc finger LSD1-type" evidence="4">
    <location>
        <begin position="42"/>
        <end position="66"/>
    </location>
</feature>
<dbReference type="OrthoDB" id="5594417at2759"/>
<accession>A0A8S0QZP8</accession>
<evidence type="ECO:0000256" key="3">
    <source>
        <dbReference type="SAM" id="MobiDB-lite"/>
    </source>
</evidence>
<comment type="caution">
    <text evidence="5">The sequence shown here is derived from an EMBL/GenBank/DDBJ whole genome shotgun (WGS) entry which is preliminary data.</text>
</comment>
<keyword evidence="6" id="KW-1185">Reference proteome</keyword>
<dbReference type="PANTHER" id="PTHR31747:SF3">
    <property type="entry name" value="PROTEIN LSD1"/>
    <property type="match status" value="1"/>
</dbReference>
<dbReference type="InterPro" id="IPR005735">
    <property type="entry name" value="Znf_LSD1"/>
</dbReference>
<evidence type="ECO:0000256" key="1">
    <source>
        <dbReference type="ARBA" id="ARBA00004123"/>
    </source>
</evidence>
<dbReference type="AlphaFoldDB" id="A0A8S0QZP8"/>
<gene>
    <name evidence="5" type="ORF">OLEA9_A107620</name>
</gene>
<evidence type="ECO:0000313" key="6">
    <source>
        <dbReference type="Proteomes" id="UP000594638"/>
    </source>
</evidence>
<protein>
    <recommendedName>
        <fullName evidence="4">Zinc finger LSD1-type domain-containing protein</fullName>
    </recommendedName>
</protein>
<keyword evidence="2" id="KW-0539">Nucleus</keyword>
<dbReference type="Gramene" id="OE9A107620T4">
    <property type="protein sequence ID" value="OE9A107620C4"/>
    <property type="gene ID" value="OE9A107620"/>
</dbReference>
<dbReference type="GO" id="GO:0005634">
    <property type="term" value="C:nucleus"/>
    <property type="evidence" value="ECO:0007669"/>
    <property type="project" value="UniProtKB-SubCell"/>
</dbReference>
<dbReference type="EMBL" id="CACTIH010002038">
    <property type="protein sequence ID" value="CAA2972099.1"/>
    <property type="molecule type" value="Genomic_DNA"/>
</dbReference>
<organism evidence="5 6">
    <name type="scientific">Olea europaea subsp. europaea</name>
    <dbReference type="NCBI Taxonomy" id="158383"/>
    <lineage>
        <taxon>Eukaryota</taxon>
        <taxon>Viridiplantae</taxon>
        <taxon>Streptophyta</taxon>
        <taxon>Embryophyta</taxon>
        <taxon>Tracheophyta</taxon>
        <taxon>Spermatophyta</taxon>
        <taxon>Magnoliopsida</taxon>
        <taxon>eudicotyledons</taxon>
        <taxon>Gunneridae</taxon>
        <taxon>Pentapetalae</taxon>
        <taxon>asterids</taxon>
        <taxon>lamiids</taxon>
        <taxon>Lamiales</taxon>
        <taxon>Oleaceae</taxon>
        <taxon>Oleeae</taxon>
        <taxon>Olea</taxon>
    </lineage>
</organism>